<dbReference type="AlphaFoldDB" id="A0A9P3G6F8"/>
<evidence type="ECO:0000256" key="1">
    <source>
        <dbReference type="SAM" id="MobiDB-lite"/>
    </source>
</evidence>
<evidence type="ECO:0000313" key="3">
    <source>
        <dbReference type="Proteomes" id="UP000703269"/>
    </source>
</evidence>
<dbReference type="Proteomes" id="UP000703269">
    <property type="component" value="Unassembled WGS sequence"/>
</dbReference>
<feature type="region of interest" description="Disordered" evidence="1">
    <location>
        <begin position="20"/>
        <end position="220"/>
    </location>
</feature>
<feature type="compositionally biased region" description="Low complexity" evidence="1">
    <location>
        <begin position="181"/>
        <end position="192"/>
    </location>
</feature>
<proteinExistence type="predicted"/>
<name>A0A9P3G6F8_9APHY</name>
<feature type="compositionally biased region" description="Basic and acidic residues" evidence="1">
    <location>
        <begin position="40"/>
        <end position="82"/>
    </location>
</feature>
<protein>
    <submittedName>
        <fullName evidence="2">Uncharacterized protein</fullName>
    </submittedName>
</protein>
<organism evidence="2 3">
    <name type="scientific">Phanerochaete sordida</name>
    <dbReference type="NCBI Taxonomy" id="48140"/>
    <lineage>
        <taxon>Eukaryota</taxon>
        <taxon>Fungi</taxon>
        <taxon>Dikarya</taxon>
        <taxon>Basidiomycota</taxon>
        <taxon>Agaricomycotina</taxon>
        <taxon>Agaricomycetes</taxon>
        <taxon>Polyporales</taxon>
        <taxon>Phanerochaetaceae</taxon>
        <taxon>Phanerochaete</taxon>
    </lineage>
</organism>
<feature type="compositionally biased region" description="Basic residues" evidence="1">
    <location>
        <begin position="28"/>
        <end position="39"/>
    </location>
</feature>
<feature type="compositionally biased region" description="Basic and acidic residues" evidence="1">
    <location>
        <begin position="141"/>
        <end position="163"/>
    </location>
</feature>
<evidence type="ECO:0000313" key="2">
    <source>
        <dbReference type="EMBL" id="GJE90142.1"/>
    </source>
</evidence>
<feature type="compositionally biased region" description="Low complexity" evidence="1">
    <location>
        <begin position="121"/>
        <end position="140"/>
    </location>
</feature>
<comment type="caution">
    <text evidence="2">The sequence shown here is derived from an EMBL/GenBank/DDBJ whole genome shotgun (WGS) entry which is preliminary data.</text>
</comment>
<dbReference type="EMBL" id="BPQB01000015">
    <property type="protein sequence ID" value="GJE90142.1"/>
    <property type="molecule type" value="Genomic_DNA"/>
</dbReference>
<gene>
    <name evidence="2" type="ORF">PsYK624_062670</name>
</gene>
<reference evidence="2 3" key="1">
    <citation type="submission" date="2021-08" db="EMBL/GenBank/DDBJ databases">
        <title>Draft Genome Sequence of Phanerochaete sordida strain YK-624.</title>
        <authorList>
            <person name="Mori T."/>
            <person name="Dohra H."/>
            <person name="Suzuki T."/>
            <person name="Kawagishi H."/>
            <person name="Hirai H."/>
        </authorList>
    </citation>
    <scope>NUCLEOTIDE SEQUENCE [LARGE SCALE GENOMIC DNA]</scope>
    <source>
        <strain evidence="2 3">YK-624</strain>
    </source>
</reference>
<accession>A0A9P3G6F8</accession>
<sequence>MRAHVVAAGHWATRRVDGEPLGLASARRAARTTSRRGSRPAHDEQARQQASERRRAYADPRRAREIVAGRHTARCVDDEPRRLASARRAAGRRAAARMSPRPARTMSRHGRTASDARTKTPPSACCPAPRASSSRGSPARDGPRDDAQPCGSRSRERATRRAGDAPPRATSSRARVRPPTSARAACRARVSSPNGASELRGSRTRRNQPSGVASVLHAPSSSRLSVACKAVRFLEPLPGACGR</sequence>
<keyword evidence="3" id="KW-1185">Reference proteome</keyword>